<comment type="caution">
    <text evidence="1">The sequence shown here is derived from an EMBL/GenBank/DDBJ whole genome shotgun (WGS) entry which is preliminary data.</text>
</comment>
<proteinExistence type="predicted"/>
<dbReference type="RefSeq" id="WP_190294101.1">
    <property type="nucleotide sequence ID" value="NZ_JABFCZ010000037.1"/>
</dbReference>
<organism evidence="1 2">
    <name type="scientific">Roseibium aggregatum</name>
    <dbReference type="NCBI Taxonomy" id="187304"/>
    <lineage>
        <taxon>Bacteria</taxon>
        <taxon>Pseudomonadati</taxon>
        <taxon>Pseudomonadota</taxon>
        <taxon>Alphaproteobacteria</taxon>
        <taxon>Hyphomicrobiales</taxon>
        <taxon>Stappiaceae</taxon>
        <taxon>Roseibium</taxon>
    </lineage>
</organism>
<evidence type="ECO:0000313" key="2">
    <source>
        <dbReference type="Proteomes" id="UP000598467"/>
    </source>
</evidence>
<protein>
    <submittedName>
        <fullName evidence="1">Uncharacterized protein</fullName>
    </submittedName>
</protein>
<name>A0A926S841_9HYPH</name>
<gene>
    <name evidence="1" type="ORF">HK439_24395</name>
</gene>
<dbReference type="AlphaFoldDB" id="A0A926S841"/>
<dbReference type="Gene3D" id="1.10.10.1190">
    <property type="entry name" value="Antirestriction protein ArdA, domain 3"/>
    <property type="match status" value="1"/>
</dbReference>
<evidence type="ECO:0000313" key="1">
    <source>
        <dbReference type="EMBL" id="MBD1549411.1"/>
    </source>
</evidence>
<dbReference type="Proteomes" id="UP000598467">
    <property type="component" value="Unassembled WGS sequence"/>
</dbReference>
<dbReference type="InterPro" id="IPR041893">
    <property type="entry name" value="ArdA_dom3"/>
</dbReference>
<reference evidence="1" key="1">
    <citation type="submission" date="2020-05" db="EMBL/GenBank/DDBJ databases">
        <title>Identification of trans-AT polyketide cluster in two marine bacteria, producers of a novel glutaramide-containing polyketide sesbanimide D and analogs.</title>
        <authorList>
            <person name="Kacar D."/>
            <person name="Rodriguez P."/>
            <person name="Canedo L."/>
            <person name="Gonzalez E."/>
            <person name="Galan B."/>
            <person name="De La Calle F."/>
            <person name="Garcia J.L."/>
        </authorList>
    </citation>
    <scope>NUCLEOTIDE SEQUENCE</scope>
    <source>
        <strain evidence="1">PHM038</strain>
    </source>
</reference>
<sequence>MKELTEQFVDEGLFGGILKRLKYYLDYDAIARDLSMDYAETEIAGQRLIYRCA</sequence>
<dbReference type="EMBL" id="JABFCZ010000037">
    <property type="protein sequence ID" value="MBD1549411.1"/>
    <property type="molecule type" value="Genomic_DNA"/>
</dbReference>
<accession>A0A926S841</accession>